<proteinExistence type="predicted"/>
<accession>A0AA35YZ16</accession>
<name>A0AA35YZ16_LACSI</name>
<protein>
    <submittedName>
        <fullName evidence="1">Uncharacterized protein</fullName>
    </submittedName>
</protein>
<evidence type="ECO:0000313" key="1">
    <source>
        <dbReference type="EMBL" id="CAI9282457.1"/>
    </source>
</evidence>
<gene>
    <name evidence="1" type="ORF">LSALG_LOCUS22095</name>
</gene>
<dbReference type="Proteomes" id="UP001177003">
    <property type="component" value="Chromosome 4"/>
</dbReference>
<evidence type="ECO:0000313" key="2">
    <source>
        <dbReference type="Proteomes" id="UP001177003"/>
    </source>
</evidence>
<dbReference type="EMBL" id="OX465080">
    <property type="protein sequence ID" value="CAI9282457.1"/>
    <property type="molecule type" value="Genomic_DNA"/>
</dbReference>
<keyword evidence="2" id="KW-1185">Reference proteome</keyword>
<organism evidence="1 2">
    <name type="scientific">Lactuca saligna</name>
    <name type="common">Willowleaf lettuce</name>
    <dbReference type="NCBI Taxonomy" id="75948"/>
    <lineage>
        <taxon>Eukaryota</taxon>
        <taxon>Viridiplantae</taxon>
        <taxon>Streptophyta</taxon>
        <taxon>Embryophyta</taxon>
        <taxon>Tracheophyta</taxon>
        <taxon>Spermatophyta</taxon>
        <taxon>Magnoliopsida</taxon>
        <taxon>eudicotyledons</taxon>
        <taxon>Gunneridae</taxon>
        <taxon>Pentapetalae</taxon>
        <taxon>asterids</taxon>
        <taxon>campanulids</taxon>
        <taxon>Asterales</taxon>
        <taxon>Asteraceae</taxon>
        <taxon>Cichorioideae</taxon>
        <taxon>Cichorieae</taxon>
        <taxon>Lactucinae</taxon>
        <taxon>Lactuca</taxon>
    </lineage>
</organism>
<dbReference type="AlphaFoldDB" id="A0AA35YZ16"/>
<reference evidence="1" key="1">
    <citation type="submission" date="2023-04" db="EMBL/GenBank/DDBJ databases">
        <authorList>
            <person name="Vijverberg K."/>
            <person name="Xiong W."/>
            <person name="Schranz E."/>
        </authorList>
    </citation>
    <scope>NUCLEOTIDE SEQUENCE</scope>
</reference>
<sequence>MIGDFPESNIFPVDQDFYQDLEEVPLLVRSRGDPLFHNAPFNPLYSGGETVVQRMEEGMGNGSAGAGTGGGVGAGIGGGAGEDGGYVRKAKWWKRFLAWCKKLRNKYLRRRSRK</sequence>